<evidence type="ECO:0000256" key="4">
    <source>
        <dbReference type="ARBA" id="ARBA00034495"/>
    </source>
</evidence>
<dbReference type="Ensembl" id="ENSSSUT00005005427.1">
    <property type="protein sequence ID" value="ENSSSUP00005004702.1"/>
    <property type="gene ID" value="ENSSSUG00005003081.1"/>
</dbReference>
<keyword evidence="2" id="KW-0677">Repeat</keyword>
<evidence type="ECO:0000313" key="6">
    <source>
        <dbReference type="Ensembl" id="ENSSSUP00005004702.1"/>
    </source>
</evidence>
<reference evidence="6" key="3">
    <citation type="submission" date="2025-09" db="UniProtKB">
        <authorList>
            <consortium name="Ensembl"/>
        </authorList>
    </citation>
    <scope>IDENTIFICATION</scope>
</reference>
<dbReference type="GO" id="GO:0005829">
    <property type="term" value="C:cytosol"/>
    <property type="evidence" value="ECO:0007669"/>
    <property type="project" value="UniProtKB-ARBA"/>
</dbReference>
<keyword evidence="3 5" id="KW-0416">Keratin</keyword>
<reference evidence="6 7" key="1">
    <citation type="submission" date="2019-05" db="EMBL/GenBank/DDBJ databases">
        <title>A Chromosome-scale Meerkat (S. suricatta) Genome Assembly.</title>
        <authorList>
            <person name="Dudchenko O."/>
            <person name="Lieberman Aiden E."/>
            <person name="Tung J."/>
            <person name="Barreiro L.B."/>
            <person name="Clutton-Brock T.H."/>
        </authorList>
    </citation>
    <scope>NUCLEOTIDE SEQUENCE [LARGE SCALE GENOMIC DNA]</scope>
</reference>
<dbReference type="GO" id="GO:0045095">
    <property type="term" value="C:keratin filament"/>
    <property type="evidence" value="ECO:0007669"/>
    <property type="project" value="UniProtKB-UniRule"/>
</dbReference>
<dbReference type="Pfam" id="PF05287">
    <property type="entry name" value="PMG"/>
    <property type="match status" value="1"/>
</dbReference>
<accession>A0A673SU58</accession>
<comment type="function">
    <text evidence="5">In the hair cortex, hair keratin intermediate filaments are embedded in an interfilamentous matrix, consisting of hair keratin-associated proteins (KRTAP), which are essential for the formation of a rigid and resistant hair shaft through their extensive disulfide bond cross-linking with abundant cysteine residues of hair keratins. The matrix proteins include the high-sulfur and high-glycine-tyrosine keratins.</text>
</comment>
<evidence type="ECO:0000313" key="7">
    <source>
        <dbReference type="Proteomes" id="UP000472268"/>
    </source>
</evidence>
<dbReference type="InterPro" id="IPR007659">
    <property type="entry name" value="Keratin_matx"/>
</dbReference>
<reference evidence="6" key="2">
    <citation type="submission" date="2025-08" db="UniProtKB">
        <authorList>
            <consortium name="Ensembl"/>
        </authorList>
    </citation>
    <scope>IDENTIFICATION</scope>
</reference>
<evidence type="ECO:0000256" key="1">
    <source>
        <dbReference type="ARBA" id="ARBA00011662"/>
    </source>
</evidence>
<comment type="subunit">
    <text evidence="1 5">Interacts with hair keratins.</text>
</comment>
<dbReference type="GO" id="GO:0005198">
    <property type="term" value="F:structural molecule activity"/>
    <property type="evidence" value="ECO:0007669"/>
    <property type="project" value="InterPro"/>
</dbReference>
<evidence type="ECO:0000256" key="2">
    <source>
        <dbReference type="ARBA" id="ARBA00022737"/>
    </source>
</evidence>
<protein>
    <recommendedName>
        <fullName evidence="5">Keratin-associated protein</fullName>
    </recommendedName>
</protein>
<dbReference type="PANTHER" id="PTHR23260:SF7">
    <property type="entry name" value="KERATIN-ASSOCIATED PROTEIN 26-1"/>
    <property type="match status" value="1"/>
</dbReference>
<keyword evidence="7" id="KW-1185">Reference proteome</keyword>
<evidence type="ECO:0000256" key="5">
    <source>
        <dbReference type="RuleBase" id="RU369044"/>
    </source>
</evidence>
<organism evidence="6 7">
    <name type="scientific">Suricata suricatta</name>
    <name type="common">Meerkat</name>
    <dbReference type="NCBI Taxonomy" id="37032"/>
    <lineage>
        <taxon>Eukaryota</taxon>
        <taxon>Metazoa</taxon>
        <taxon>Chordata</taxon>
        <taxon>Craniata</taxon>
        <taxon>Vertebrata</taxon>
        <taxon>Euteleostomi</taxon>
        <taxon>Mammalia</taxon>
        <taxon>Eutheria</taxon>
        <taxon>Laurasiatheria</taxon>
        <taxon>Carnivora</taxon>
        <taxon>Feliformia</taxon>
        <taxon>Herpestidae</taxon>
        <taxon>Suricata</taxon>
    </lineage>
</organism>
<dbReference type="InterPro" id="IPR007951">
    <property type="entry name" value="KRTAP_PMG"/>
</dbReference>
<dbReference type="OMA" id="YSKFQPY"/>
<sequence length="202" mass="22249">MASNICSSGNCGFPSLGSHCYVPMTSSTALCTAGMNCGAAFCLPSQNRTWLLDNFSETHGQPSSYQPSSCVRTDCNIPYYPSTMYCASRPCRETCLFPISSYLSSSCQPSIHTRPQNYLSSYSRPQHHLSYGNQPQNFISCGYRPLNFVSSTCHPVRLLSNGCQPFGYVSSSFRPRGYISVTVLTCTLPCQIQSDFNCLCIH</sequence>
<dbReference type="Proteomes" id="UP000472268">
    <property type="component" value="Chromosome 5"/>
</dbReference>
<evidence type="ECO:0000256" key="3">
    <source>
        <dbReference type="ARBA" id="ARBA00022744"/>
    </source>
</evidence>
<dbReference type="AlphaFoldDB" id="A0A673SU58"/>
<proteinExistence type="inferred from homology"/>
<name>A0A673SU58_SURSU</name>
<comment type="similarity">
    <text evidence="4 5">Belongs to the PMG family.</text>
</comment>
<dbReference type="PANTHER" id="PTHR23260">
    <property type="entry name" value="KERATIN ASSOCIATED PROTEIN 3-3-RELATED"/>
    <property type="match status" value="1"/>
</dbReference>